<dbReference type="InterPro" id="IPR025857">
    <property type="entry name" value="MacB_PCD"/>
</dbReference>
<keyword evidence="4 6" id="KW-1133">Transmembrane helix</keyword>
<keyword evidence="5 6" id="KW-0472">Membrane</keyword>
<dbReference type="Proteomes" id="UP000634134">
    <property type="component" value="Unassembled WGS sequence"/>
</dbReference>
<feature type="domain" description="ABC3 transporter permease C-terminal" evidence="7">
    <location>
        <begin position="291"/>
        <end position="404"/>
    </location>
</feature>
<feature type="transmembrane region" description="Helical" evidence="6">
    <location>
        <begin position="677"/>
        <end position="699"/>
    </location>
</feature>
<reference evidence="10" key="1">
    <citation type="submission" date="2023-07" db="EMBL/GenBank/DDBJ databases">
        <title>Dyadobacter sp. nov 'subterranea' isolated from contaminted grondwater.</title>
        <authorList>
            <person name="Szabo I."/>
            <person name="Al-Omari J."/>
            <person name="Szerdahelyi S.G."/>
            <person name="Rado J."/>
        </authorList>
    </citation>
    <scope>NUCLEOTIDE SEQUENCE [LARGE SCALE GENOMIC DNA]</scope>
    <source>
        <strain evidence="10">UP-52</strain>
    </source>
</reference>
<feature type="domain" description="MacB-like periplasmic core" evidence="8">
    <location>
        <begin position="21"/>
        <end position="247"/>
    </location>
</feature>
<feature type="domain" description="MacB-like periplasmic core" evidence="8">
    <location>
        <begin position="488"/>
        <end position="603"/>
    </location>
</feature>
<evidence type="ECO:0000259" key="7">
    <source>
        <dbReference type="Pfam" id="PF02687"/>
    </source>
</evidence>
<keyword evidence="3 6" id="KW-0812">Transmembrane</keyword>
<feature type="domain" description="ABC3 transporter permease C-terminal" evidence="7">
    <location>
        <begin position="677"/>
        <end position="780"/>
    </location>
</feature>
<accession>A0ABR9W650</accession>
<gene>
    <name evidence="9" type="ORF">IEE83_03495</name>
</gene>
<evidence type="ECO:0000256" key="5">
    <source>
        <dbReference type="ARBA" id="ARBA00023136"/>
    </source>
</evidence>
<feature type="transmembrane region" description="Helical" evidence="6">
    <location>
        <begin position="20"/>
        <end position="41"/>
    </location>
</feature>
<protein>
    <submittedName>
        <fullName evidence="9">ABC transporter permease</fullName>
    </submittedName>
</protein>
<comment type="subcellular location">
    <subcellularLocation>
        <location evidence="1">Cell membrane</location>
        <topology evidence="1">Multi-pass membrane protein</topology>
    </subcellularLocation>
</comment>
<sequence length="797" mass="88848">MLKNYFKIALRNLQRSKAYAFINVLGLALGISCAILIFVLVRYHLSFDNFHSNSDRIYRVLTEFHNETVSKESGVPAPLGKAIRNDFGFAEKTARVVAYGDQLISIPGSKDNKKFEEENGVAYAEPDFFDILNFPLLEGDKKTVLTEPNSAIITQKIAEKYFGKTNAIGQVIRINNETNYKITGILEDLPVNTDRKQEIYLPWENLKDENPWLAKDDSWMGVYSGSNCFVLLKKGITQAMVEKALPAISKKYYPPKDAAGWQFKLQPFSDIHFNAELGGYIEKKNLWALSFIGIFLIVTACVNFVNLATAQALSRSKEIGVRKVLGSLKSQLFWQFICETALITFFALLIGLILSYLALPYVNELFKAHLAISLISDLTLILFLTGLVITVTFFSGSYPGLILAGFQPILALKGKISQKSAGGFTLRRGLVVTQFAISQILIIGTIVIANQMRFSQKSDLGFNKDAMVMIPLPVTDLSKMSTLKSRITELPGVKSGTFCFAAPAASSNNTTGLRYAARAEDEQFGINMKSADDQYIKTFGLKLVAGRNIMPSDTLREFVVNEMLVKKLKLQSVDEIIGKQISINGNTQKARVVGVVKDFYNYSFRSNIEPVCIMANYKGYRNYAVNINMANMKPTLTAIEKIWNDTYPEYVFKSAFLDDKIAEFYELDRIMLQLIQFFAGTAIFIGCLGLYGLVSFMAAQKTKEIGVRKVLGASIGNIVWMFGKEFVRLLLIAFAIAAPLAWWVMNGWLQDFKYREEIGAGIFLLAIGATLLIAALTVGYRSISAALMDPVKSLKSE</sequence>
<name>A0ABR9W650_9BACT</name>
<feature type="transmembrane region" description="Helical" evidence="6">
    <location>
        <begin position="371"/>
        <end position="394"/>
    </location>
</feature>
<feature type="transmembrane region" description="Helical" evidence="6">
    <location>
        <begin position="333"/>
        <end position="359"/>
    </location>
</feature>
<dbReference type="InterPro" id="IPR003838">
    <property type="entry name" value="ABC3_permease_C"/>
</dbReference>
<feature type="transmembrane region" description="Helical" evidence="6">
    <location>
        <begin position="758"/>
        <end position="780"/>
    </location>
</feature>
<dbReference type="Pfam" id="PF02687">
    <property type="entry name" value="FtsX"/>
    <property type="match status" value="2"/>
</dbReference>
<evidence type="ECO:0000256" key="2">
    <source>
        <dbReference type="ARBA" id="ARBA00022475"/>
    </source>
</evidence>
<evidence type="ECO:0000259" key="8">
    <source>
        <dbReference type="Pfam" id="PF12704"/>
    </source>
</evidence>
<dbReference type="EMBL" id="JACYGY010000001">
    <property type="protein sequence ID" value="MBE9460937.1"/>
    <property type="molecule type" value="Genomic_DNA"/>
</dbReference>
<evidence type="ECO:0000256" key="3">
    <source>
        <dbReference type="ARBA" id="ARBA00022692"/>
    </source>
</evidence>
<proteinExistence type="predicted"/>
<feature type="transmembrane region" description="Helical" evidence="6">
    <location>
        <begin position="429"/>
        <end position="449"/>
    </location>
</feature>
<evidence type="ECO:0000256" key="6">
    <source>
        <dbReference type="SAM" id="Phobius"/>
    </source>
</evidence>
<evidence type="ECO:0000256" key="4">
    <source>
        <dbReference type="ARBA" id="ARBA00022989"/>
    </source>
</evidence>
<feature type="transmembrane region" description="Helical" evidence="6">
    <location>
        <begin position="286"/>
        <end position="313"/>
    </location>
</feature>
<organism evidence="9 10">
    <name type="scientific">Dyadobacter subterraneus</name>
    <dbReference type="NCBI Taxonomy" id="2773304"/>
    <lineage>
        <taxon>Bacteria</taxon>
        <taxon>Pseudomonadati</taxon>
        <taxon>Bacteroidota</taxon>
        <taxon>Cytophagia</taxon>
        <taxon>Cytophagales</taxon>
        <taxon>Spirosomataceae</taxon>
        <taxon>Dyadobacter</taxon>
    </lineage>
</organism>
<keyword evidence="10" id="KW-1185">Reference proteome</keyword>
<evidence type="ECO:0000313" key="10">
    <source>
        <dbReference type="Proteomes" id="UP000634134"/>
    </source>
</evidence>
<dbReference type="PANTHER" id="PTHR30572">
    <property type="entry name" value="MEMBRANE COMPONENT OF TRANSPORTER-RELATED"/>
    <property type="match status" value="1"/>
</dbReference>
<feature type="transmembrane region" description="Helical" evidence="6">
    <location>
        <begin position="729"/>
        <end position="746"/>
    </location>
</feature>
<dbReference type="PROSITE" id="PS51257">
    <property type="entry name" value="PROKAR_LIPOPROTEIN"/>
    <property type="match status" value="1"/>
</dbReference>
<evidence type="ECO:0000313" key="9">
    <source>
        <dbReference type="EMBL" id="MBE9460937.1"/>
    </source>
</evidence>
<dbReference type="Pfam" id="PF12704">
    <property type="entry name" value="MacB_PCD"/>
    <property type="match status" value="2"/>
</dbReference>
<evidence type="ECO:0000256" key="1">
    <source>
        <dbReference type="ARBA" id="ARBA00004651"/>
    </source>
</evidence>
<keyword evidence="2" id="KW-1003">Cell membrane</keyword>
<dbReference type="PANTHER" id="PTHR30572:SF18">
    <property type="entry name" value="ABC-TYPE MACROLIDE FAMILY EXPORT SYSTEM PERMEASE COMPONENT 2"/>
    <property type="match status" value="1"/>
</dbReference>
<comment type="caution">
    <text evidence="9">The sequence shown here is derived from an EMBL/GenBank/DDBJ whole genome shotgun (WGS) entry which is preliminary data.</text>
</comment>
<dbReference type="InterPro" id="IPR050250">
    <property type="entry name" value="Macrolide_Exporter_MacB"/>
</dbReference>
<dbReference type="RefSeq" id="WP_194119233.1">
    <property type="nucleotide sequence ID" value="NZ_JACYGY010000001.1"/>
</dbReference>